<sequence>MTTNPIDFRKVAKLVQENTQRKAILQQRINISTTEKSCRTSWGLMYMTIVHAIMTLHLV</sequence>
<evidence type="ECO:0000313" key="2">
    <source>
        <dbReference type="Proteomes" id="UP000184028"/>
    </source>
</evidence>
<dbReference type="EMBL" id="FRBT01000017">
    <property type="protein sequence ID" value="SHM96769.1"/>
    <property type="molecule type" value="Genomic_DNA"/>
</dbReference>
<keyword evidence="2" id="KW-1185">Reference proteome</keyword>
<gene>
    <name evidence="1" type="ORF">SAMN05444484_1171</name>
</gene>
<feature type="non-terminal residue" evidence="1">
    <location>
        <position position="59"/>
    </location>
</feature>
<name>A0A1M7MZW2_9FLAO</name>
<protein>
    <submittedName>
        <fullName evidence="1">Uncharacterized protein</fullName>
    </submittedName>
</protein>
<dbReference type="AlphaFoldDB" id="A0A1M7MZW2"/>
<organism evidence="1 2">
    <name type="scientific">Flavobacterium chilense</name>
    <dbReference type="NCBI Taxonomy" id="946677"/>
    <lineage>
        <taxon>Bacteria</taxon>
        <taxon>Pseudomonadati</taxon>
        <taxon>Bacteroidota</taxon>
        <taxon>Flavobacteriia</taxon>
        <taxon>Flavobacteriales</taxon>
        <taxon>Flavobacteriaceae</taxon>
        <taxon>Flavobacterium</taxon>
    </lineage>
</organism>
<reference evidence="2" key="1">
    <citation type="submission" date="2016-11" db="EMBL/GenBank/DDBJ databases">
        <authorList>
            <person name="Varghese N."/>
            <person name="Submissions S."/>
        </authorList>
    </citation>
    <scope>NUCLEOTIDE SEQUENCE [LARGE SCALE GENOMIC DNA]</scope>
    <source>
        <strain evidence="2">DSM 24724</strain>
    </source>
</reference>
<accession>A0A1M7MZW2</accession>
<proteinExistence type="predicted"/>
<dbReference type="Proteomes" id="UP000184028">
    <property type="component" value="Unassembled WGS sequence"/>
</dbReference>
<evidence type="ECO:0000313" key="1">
    <source>
        <dbReference type="EMBL" id="SHM96769.1"/>
    </source>
</evidence>